<dbReference type="Pfam" id="PF04079">
    <property type="entry name" value="SMC_ScpB"/>
    <property type="match status" value="1"/>
</dbReference>
<reference evidence="8" key="1">
    <citation type="submission" date="2009-09" db="EMBL/GenBank/DDBJ databases">
        <title>The complete chromosome of Sebaldella termitidis ATCC 33386.</title>
        <authorList>
            <consortium name="US DOE Joint Genome Institute (JGI-PGF)"/>
            <person name="Lucas S."/>
            <person name="Copeland A."/>
            <person name="Lapidus A."/>
            <person name="Glavina del Rio T."/>
            <person name="Dalin E."/>
            <person name="Tice H."/>
            <person name="Bruce D."/>
            <person name="Goodwin L."/>
            <person name="Pitluck S."/>
            <person name="Kyrpides N."/>
            <person name="Mavromatis K."/>
            <person name="Ivanova N."/>
            <person name="Mikhailova N."/>
            <person name="Sims D."/>
            <person name="Meincke L."/>
            <person name="Brettin T."/>
            <person name="Detter J.C."/>
            <person name="Han C."/>
            <person name="Larimer F."/>
            <person name="Land M."/>
            <person name="Hauser L."/>
            <person name="Markowitz V."/>
            <person name="Cheng J.F."/>
            <person name="Hugenholtz P."/>
            <person name="Woyke T."/>
            <person name="Wu D."/>
            <person name="Eisen J.A."/>
        </authorList>
    </citation>
    <scope>NUCLEOTIDE SEQUENCE [LARGE SCALE GENOMIC DNA]</scope>
    <source>
        <strain evidence="8">ATCC 33386 / NCTC 11300</strain>
    </source>
</reference>
<evidence type="ECO:0000256" key="4">
    <source>
        <dbReference type="ARBA" id="ARBA00023306"/>
    </source>
</evidence>
<dbReference type="InterPro" id="IPR036388">
    <property type="entry name" value="WH-like_DNA-bd_sf"/>
</dbReference>
<keyword evidence="8" id="KW-1185">Reference proteome</keyword>
<feature type="coiled-coil region" evidence="5">
    <location>
        <begin position="21"/>
        <end position="52"/>
    </location>
</feature>
<evidence type="ECO:0000256" key="1">
    <source>
        <dbReference type="ARBA" id="ARBA00022490"/>
    </source>
</evidence>
<dbReference type="eggNOG" id="COG1386">
    <property type="taxonomic scope" value="Bacteria"/>
</dbReference>
<name>D1AH00_SEBTE</name>
<dbReference type="KEGG" id="str:Sterm_1166"/>
<dbReference type="InterPro" id="IPR005234">
    <property type="entry name" value="ScpB_csome_segregation"/>
</dbReference>
<dbReference type="InterPro" id="IPR036390">
    <property type="entry name" value="WH_DNA-bd_sf"/>
</dbReference>
<keyword evidence="1" id="KW-0963">Cytoplasm</keyword>
<evidence type="ECO:0000313" key="7">
    <source>
        <dbReference type="EMBL" id="ACZ08034.1"/>
    </source>
</evidence>
<dbReference type="EMBL" id="CP001739">
    <property type="protein sequence ID" value="ACZ08034.1"/>
    <property type="molecule type" value="Genomic_DNA"/>
</dbReference>
<dbReference type="HOGENOM" id="CLU_045647_5_3_0"/>
<dbReference type="NCBIfam" id="TIGR00281">
    <property type="entry name" value="SMC-Scp complex subunit ScpB"/>
    <property type="match status" value="1"/>
</dbReference>
<proteinExistence type="predicted"/>
<dbReference type="GO" id="GO:0051301">
    <property type="term" value="P:cell division"/>
    <property type="evidence" value="ECO:0007669"/>
    <property type="project" value="UniProtKB-KW"/>
</dbReference>
<dbReference type="Proteomes" id="UP000000845">
    <property type="component" value="Chromosome"/>
</dbReference>
<evidence type="ECO:0000313" key="8">
    <source>
        <dbReference type="Proteomes" id="UP000000845"/>
    </source>
</evidence>
<organism evidence="7 8">
    <name type="scientific">Sebaldella termitidis (strain ATCC 33386 / NCTC 11300)</name>
    <dbReference type="NCBI Taxonomy" id="526218"/>
    <lineage>
        <taxon>Bacteria</taxon>
        <taxon>Fusobacteriati</taxon>
        <taxon>Fusobacteriota</taxon>
        <taxon>Fusobacteriia</taxon>
        <taxon>Fusobacteriales</taxon>
        <taxon>Leptotrichiaceae</taxon>
        <taxon>Sebaldella</taxon>
    </lineage>
</organism>
<keyword evidence="2" id="KW-0132">Cell division</keyword>
<gene>
    <name evidence="7" type="ordered locus">Sterm_1166</name>
</gene>
<dbReference type="Gene3D" id="1.10.10.10">
    <property type="entry name" value="Winged helix-like DNA-binding domain superfamily/Winged helix DNA-binding domain"/>
    <property type="match status" value="2"/>
</dbReference>
<sequence>MLDLKNKIEALIFLSKEPLSIDELTKYFKLEKQQIEEAVDELKEDKKNTGINLKTDKEILSFVTNPSCGEEIKNFFHPEMKIKKLSKSTMETLAIIAYKGPITKGEIEVIRGVSAEKAISNLLEKNLIYISGKKKSIGTPNIYNVTEDFYSYLNIDKEENLPGYEEFRKINLLTQKSAVSEDEPEVPEVITNSNQNNILKENEENNEIK</sequence>
<dbReference type="SUPFAM" id="SSF46785">
    <property type="entry name" value="Winged helix' DNA-binding domain"/>
    <property type="match status" value="2"/>
</dbReference>
<keyword evidence="4" id="KW-0131">Cell cycle</keyword>
<dbReference type="PANTHER" id="PTHR34298">
    <property type="entry name" value="SEGREGATION AND CONDENSATION PROTEIN B"/>
    <property type="match status" value="1"/>
</dbReference>
<reference evidence="7 8" key="2">
    <citation type="journal article" date="2010" name="Stand. Genomic Sci.">
        <title>Complete genome sequence of Sebaldella termitidis type strain (NCTC 11300).</title>
        <authorList>
            <person name="Harmon-Smith M."/>
            <person name="Celia L."/>
            <person name="Chertkov O."/>
            <person name="Lapidus A."/>
            <person name="Copeland A."/>
            <person name="Glavina Del Rio T."/>
            <person name="Nolan M."/>
            <person name="Lucas S."/>
            <person name="Tice H."/>
            <person name="Cheng J.F."/>
            <person name="Han C."/>
            <person name="Detter J.C."/>
            <person name="Bruce D."/>
            <person name="Goodwin L."/>
            <person name="Pitluck S."/>
            <person name="Pati A."/>
            <person name="Liolios K."/>
            <person name="Ivanova N."/>
            <person name="Mavromatis K."/>
            <person name="Mikhailova N."/>
            <person name="Chen A."/>
            <person name="Palaniappan K."/>
            <person name="Land M."/>
            <person name="Hauser L."/>
            <person name="Chang Y.J."/>
            <person name="Jeffries C.D."/>
            <person name="Brettin T."/>
            <person name="Goker M."/>
            <person name="Beck B."/>
            <person name="Bristow J."/>
            <person name="Eisen J.A."/>
            <person name="Markowitz V."/>
            <person name="Hugenholtz P."/>
            <person name="Kyrpides N.C."/>
            <person name="Klenk H.P."/>
            <person name="Chen F."/>
        </authorList>
    </citation>
    <scope>NUCLEOTIDE SEQUENCE [LARGE SCALE GENOMIC DNA]</scope>
    <source>
        <strain evidence="8">ATCC 33386 / NCTC 11300</strain>
    </source>
</reference>
<keyword evidence="5" id="KW-0175">Coiled coil</keyword>
<dbReference type="PIRSF" id="PIRSF019345">
    <property type="entry name" value="ScpB"/>
    <property type="match status" value="1"/>
</dbReference>
<evidence type="ECO:0000256" key="2">
    <source>
        <dbReference type="ARBA" id="ARBA00022618"/>
    </source>
</evidence>
<dbReference type="RefSeq" id="WP_012860630.1">
    <property type="nucleotide sequence ID" value="NC_013517.1"/>
</dbReference>
<evidence type="ECO:0000256" key="6">
    <source>
        <dbReference type="SAM" id="MobiDB-lite"/>
    </source>
</evidence>
<evidence type="ECO:0000256" key="5">
    <source>
        <dbReference type="SAM" id="Coils"/>
    </source>
</evidence>
<accession>D1AH00</accession>
<dbReference type="GO" id="GO:0051304">
    <property type="term" value="P:chromosome separation"/>
    <property type="evidence" value="ECO:0007669"/>
    <property type="project" value="InterPro"/>
</dbReference>
<dbReference type="AlphaFoldDB" id="D1AH00"/>
<protein>
    <submittedName>
        <fullName evidence="7">Chromosome segregation and condensation protein, ScpB</fullName>
    </submittedName>
</protein>
<evidence type="ECO:0000256" key="3">
    <source>
        <dbReference type="ARBA" id="ARBA00022829"/>
    </source>
</evidence>
<dbReference type="STRING" id="526218.Sterm_1166"/>
<keyword evidence="3" id="KW-0159">Chromosome partition</keyword>
<dbReference type="PANTHER" id="PTHR34298:SF2">
    <property type="entry name" value="SEGREGATION AND CONDENSATION PROTEIN B"/>
    <property type="match status" value="1"/>
</dbReference>
<feature type="compositionally biased region" description="Basic and acidic residues" evidence="6">
    <location>
        <begin position="200"/>
        <end position="209"/>
    </location>
</feature>
<feature type="region of interest" description="Disordered" evidence="6">
    <location>
        <begin position="178"/>
        <end position="209"/>
    </location>
</feature>